<dbReference type="Pfam" id="PF08282">
    <property type="entry name" value="Hydrolase_3"/>
    <property type="match status" value="1"/>
</dbReference>
<dbReference type="InterPro" id="IPR006379">
    <property type="entry name" value="HAD-SF_hydro_IIB"/>
</dbReference>
<dbReference type="GO" id="GO:0005829">
    <property type="term" value="C:cytosol"/>
    <property type="evidence" value="ECO:0007669"/>
    <property type="project" value="TreeGrafter"/>
</dbReference>
<proteinExistence type="predicted"/>
<dbReference type="Gene3D" id="3.30.1240.10">
    <property type="match status" value="1"/>
</dbReference>
<dbReference type="AlphaFoldDB" id="A0A840DQE6"/>
<dbReference type="PANTHER" id="PTHR10000:SF8">
    <property type="entry name" value="HAD SUPERFAMILY HYDROLASE-LIKE, TYPE 3"/>
    <property type="match status" value="1"/>
</dbReference>
<dbReference type="Gene3D" id="3.40.50.1000">
    <property type="entry name" value="HAD superfamily/HAD-like"/>
    <property type="match status" value="1"/>
</dbReference>
<protein>
    <submittedName>
        <fullName evidence="1">HAD superfamily hydrolase (TIGR01484 family)</fullName>
    </submittedName>
</protein>
<dbReference type="EMBL" id="JACIFD010000006">
    <property type="protein sequence ID" value="MBB4071416.1"/>
    <property type="molecule type" value="Genomic_DNA"/>
</dbReference>
<dbReference type="SUPFAM" id="SSF56784">
    <property type="entry name" value="HAD-like"/>
    <property type="match status" value="1"/>
</dbReference>
<organism evidence="1 2">
    <name type="scientific">Canibacter oris</name>
    <dbReference type="NCBI Taxonomy" id="1365628"/>
    <lineage>
        <taxon>Bacteria</taxon>
        <taxon>Bacillati</taxon>
        <taxon>Actinomycetota</taxon>
        <taxon>Actinomycetes</taxon>
        <taxon>Micrococcales</taxon>
        <taxon>Microbacteriaceae</taxon>
        <taxon>Canibacter</taxon>
    </lineage>
</organism>
<dbReference type="GO" id="GO:0016791">
    <property type="term" value="F:phosphatase activity"/>
    <property type="evidence" value="ECO:0007669"/>
    <property type="project" value="UniProtKB-ARBA"/>
</dbReference>
<dbReference type="InterPro" id="IPR023214">
    <property type="entry name" value="HAD_sf"/>
</dbReference>
<keyword evidence="2" id="KW-1185">Reference proteome</keyword>
<dbReference type="GO" id="GO:0000287">
    <property type="term" value="F:magnesium ion binding"/>
    <property type="evidence" value="ECO:0007669"/>
    <property type="project" value="TreeGrafter"/>
</dbReference>
<gene>
    <name evidence="1" type="ORF">F5897_000720</name>
</gene>
<dbReference type="PANTHER" id="PTHR10000">
    <property type="entry name" value="PHOSPHOSERINE PHOSPHATASE"/>
    <property type="match status" value="1"/>
</dbReference>
<dbReference type="Proteomes" id="UP000571183">
    <property type="component" value="Unassembled WGS sequence"/>
</dbReference>
<evidence type="ECO:0000313" key="1">
    <source>
        <dbReference type="EMBL" id="MBB4071416.1"/>
    </source>
</evidence>
<dbReference type="NCBIfam" id="TIGR01484">
    <property type="entry name" value="HAD-SF-IIB"/>
    <property type="match status" value="1"/>
</dbReference>
<accession>A0A840DQE6</accession>
<reference evidence="1" key="1">
    <citation type="submission" date="2020-08" db="EMBL/GenBank/DDBJ databases">
        <title>Sequencing the genomes of 1000 actinobacteria strains.</title>
        <authorList>
            <person name="Klenk H.-P."/>
        </authorList>
    </citation>
    <scope>NUCLEOTIDE SEQUENCE [LARGE SCALE GENOMIC DNA]</scope>
    <source>
        <strain evidence="1">DSM 27064</strain>
    </source>
</reference>
<sequence>MSAAAKILIGLDLDGTVIYDDESADADLSAALKRLDAAPHVEVVLATGRAIDAGVRVAEKLQMTPDWLVTCNGAVTMRRDPHTAKLQPYRVHTFNATEMLENVRQQLPGAAIAVEGADGNFYYTAEMPGKTLPDNRFEVSFEELLRVEATRVVATSPAHSVAEFFERMELLGYTHTAYVVGDTAWLDAAPNGINKASALAPIAAELGVPGEHVFVAGDGMNDLQMLSWAKERGGMAVAMGQAYSEVRDTASFVTGTIDEGGLLTALRHFKPVQDLLP</sequence>
<keyword evidence="1" id="KW-0378">Hydrolase</keyword>
<name>A0A840DQE6_9MICO</name>
<dbReference type="RefSeq" id="WP_183304499.1">
    <property type="nucleotide sequence ID" value="NZ_JACIFD010000006.1"/>
</dbReference>
<evidence type="ECO:0000313" key="2">
    <source>
        <dbReference type="Proteomes" id="UP000571183"/>
    </source>
</evidence>
<dbReference type="InterPro" id="IPR036412">
    <property type="entry name" value="HAD-like_sf"/>
</dbReference>
<comment type="caution">
    <text evidence="1">The sequence shown here is derived from an EMBL/GenBank/DDBJ whole genome shotgun (WGS) entry which is preliminary data.</text>
</comment>